<evidence type="ECO:0000313" key="1">
    <source>
        <dbReference type="EMBL" id="EAY27777.1"/>
    </source>
</evidence>
<dbReference type="EMBL" id="AAWS01000020">
    <property type="protein sequence ID" value="EAY27777.1"/>
    <property type="molecule type" value="Genomic_DNA"/>
</dbReference>
<evidence type="ECO:0000313" key="2">
    <source>
        <dbReference type="Proteomes" id="UP000004095"/>
    </source>
</evidence>
<keyword evidence="2" id="KW-1185">Reference proteome</keyword>
<name>A1ZNY5_MICM2</name>
<dbReference type="AlphaFoldDB" id="A1ZNY5"/>
<reference evidence="1 2" key="1">
    <citation type="submission" date="2007-01" db="EMBL/GenBank/DDBJ databases">
        <authorList>
            <person name="Haygood M."/>
            <person name="Podell S."/>
            <person name="Anderson C."/>
            <person name="Hopkinson B."/>
            <person name="Roe K."/>
            <person name="Barbeau K."/>
            <person name="Gaasterland T."/>
            <person name="Ferriera S."/>
            <person name="Johnson J."/>
            <person name="Kravitz S."/>
            <person name="Beeson K."/>
            <person name="Sutton G."/>
            <person name="Rogers Y.-H."/>
            <person name="Friedman R."/>
            <person name="Frazier M."/>
            <person name="Venter J.C."/>
        </authorList>
    </citation>
    <scope>NUCLEOTIDE SEQUENCE [LARGE SCALE GENOMIC DNA]</scope>
    <source>
        <strain evidence="1 2">ATCC 23134</strain>
    </source>
</reference>
<proteinExistence type="predicted"/>
<protein>
    <submittedName>
        <fullName evidence="1">Uncharacterized protein</fullName>
    </submittedName>
</protein>
<accession>A1ZNY5</accession>
<comment type="caution">
    <text evidence="1">The sequence shown here is derived from an EMBL/GenBank/DDBJ whole genome shotgun (WGS) entry which is preliminary data.</text>
</comment>
<gene>
    <name evidence="1" type="ORF">M23134_00217</name>
</gene>
<sequence length="37" mass="4416">MKYSEVYETRSEAMVRERAIKAKKSRKYLDHLILGQS</sequence>
<dbReference type="Proteomes" id="UP000004095">
    <property type="component" value="Unassembled WGS sequence"/>
</dbReference>
<organism evidence="1 2">
    <name type="scientific">Microscilla marina ATCC 23134</name>
    <dbReference type="NCBI Taxonomy" id="313606"/>
    <lineage>
        <taxon>Bacteria</taxon>
        <taxon>Pseudomonadati</taxon>
        <taxon>Bacteroidota</taxon>
        <taxon>Cytophagia</taxon>
        <taxon>Cytophagales</taxon>
        <taxon>Microscillaceae</taxon>
        <taxon>Microscilla</taxon>
    </lineage>
</organism>